<accession>A0A2K3DN72</accession>
<evidence type="ECO:0000313" key="6">
    <source>
        <dbReference type="EMBL" id="PNW81994.1"/>
    </source>
</evidence>
<dbReference type="GeneID" id="66053643"/>
<dbReference type="RefSeq" id="XP_042923618.1">
    <property type="nucleotide sequence ID" value="XM_043062912.1"/>
</dbReference>
<dbReference type="EMBL" id="CM008967">
    <property type="protein sequence ID" value="PNW81994.1"/>
    <property type="molecule type" value="Genomic_DNA"/>
</dbReference>
<comment type="similarity">
    <text evidence="2">Belongs to the GCF family.</text>
</comment>
<reference evidence="6 7" key="1">
    <citation type="journal article" date="2007" name="Science">
        <title>The Chlamydomonas genome reveals the evolution of key animal and plant functions.</title>
        <authorList>
            <person name="Merchant S.S."/>
            <person name="Prochnik S.E."/>
            <person name="Vallon O."/>
            <person name="Harris E.H."/>
            <person name="Karpowicz S.J."/>
            <person name="Witman G.B."/>
            <person name="Terry A."/>
            <person name="Salamov A."/>
            <person name="Fritz-Laylin L.K."/>
            <person name="Marechal-Drouard L."/>
            <person name="Marshall W.F."/>
            <person name="Qu L.H."/>
            <person name="Nelson D.R."/>
            <person name="Sanderfoot A.A."/>
            <person name="Spalding M.H."/>
            <person name="Kapitonov V.V."/>
            <person name="Ren Q."/>
            <person name="Ferris P."/>
            <person name="Lindquist E."/>
            <person name="Shapiro H."/>
            <person name="Lucas S.M."/>
            <person name="Grimwood J."/>
            <person name="Schmutz J."/>
            <person name="Cardol P."/>
            <person name="Cerutti H."/>
            <person name="Chanfreau G."/>
            <person name="Chen C.L."/>
            <person name="Cognat V."/>
            <person name="Croft M.T."/>
            <person name="Dent R."/>
            <person name="Dutcher S."/>
            <person name="Fernandez E."/>
            <person name="Fukuzawa H."/>
            <person name="Gonzalez-Ballester D."/>
            <person name="Gonzalez-Halphen D."/>
            <person name="Hallmann A."/>
            <person name="Hanikenne M."/>
            <person name="Hippler M."/>
            <person name="Inwood W."/>
            <person name="Jabbari K."/>
            <person name="Kalanon M."/>
            <person name="Kuras R."/>
            <person name="Lefebvre P.A."/>
            <person name="Lemaire S.D."/>
            <person name="Lobanov A.V."/>
            <person name="Lohr M."/>
            <person name="Manuell A."/>
            <person name="Meier I."/>
            <person name="Mets L."/>
            <person name="Mittag M."/>
            <person name="Mittelmeier T."/>
            <person name="Moroney J.V."/>
            <person name="Moseley J."/>
            <person name="Napoli C."/>
            <person name="Nedelcu A.M."/>
            <person name="Niyogi K."/>
            <person name="Novoselov S.V."/>
            <person name="Paulsen I.T."/>
            <person name="Pazour G."/>
            <person name="Purton S."/>
            <person name="Ral J.P."/>
            <person name="Riano-Pachon D.M."/>
            <person name="Riekhof W."/>
            <person name="Rymarquis L."/>
            <person name="Schroda M."/>
            <person name="Stern D."/>
            <person name="Umen J."/>
            <person name="Willows R."/>
            <person name="Wilson N."/>
            <person name="Zimmer S.L."/>
            <person name="Allmer J."/>
            <person name="Balk J."/>
            <person name="Bisova K."/>
            <person name="Chen C.J."/>
            <person name="Elias M."/>
            <person name="Gendler K."/>
            <person name="Hauser C."/>
            <person name="Lamb M.R."/>
            <person name="Ledford H."/>
            <person name="Long J.C."/>
            <person name="Minagawa J."/>
            <person name="Page M.D."/>
            <person name="Pan J."/>
            <person name="Pootakham W."/>
            <person name="Roje S."/>
            <person name="Rose A."/>
            <person name="Stahlberg E."/>
            <person name="Terauchi A.M."/>
            <person name="Yang P."/>
            <person name="Ball S."/>
            <person name="Bowler C."/>
            <person name="Dieckmann C.L."/>
            <person name="Gladyshev V.N."/>
            <person name="Green P."/>
            <person name="Jorgensen R."/>
            <person name="Mayfield S."/>
            <person name="Mueller-Roeber B."/>
            <person name="Rajamani S."/>
            <person name="Sayre R.T."/>
            <person name="Brokstein P."/>
            <person name="Dubchak I."/>
            <person name="Goodstein D."/>
            <person name="Hornick L."/>
            <person name="Huang Y.W."/>
            <person name="Jhaveri J."/>
            <person name="Luo Y."/>
            <person name="Martinez D."/>
            <person name="Ngau W.C."/>
            <person name="Otillar B."/>
            <person name="Poliakov A."/>
            <person name="Porter A."/>
            <person name="Szajkowski L."/>
            <person name="Werner G."/>
            <person name="Zhou K."/>
            <person name="Grigoriev I.V."/>
            <person name="Rokhsar D.S."/>
            <person name="Grossman A.R."/>
        </authorList>
    </citation>
    <scope>NUCLEOTIDE SEQUENCE [LARGE SCALE GENOMIC DNA]</scope>
    <source>
        <strain evidence="7">CC-503</strain>
    </source>
</reference>
<dbReference type="PANTHER" id="PTHR12214:SF0">
    <property type="entry name" value="LD29489P"/>
    <property type="match status" value="1"/>
</dbReference>
<feature type="compositionally biased region" description="Pro residues" evidence="4">
    <location>
        <begin position="188"/>
        <end position="198"/>
    </location>
</feature>
<feature type="compositionally biased region" description="Basic residues" evidence="4">
    <location>
        <begin position="1"/>
        <end position="10"/>
    </location>
</feature>
<dbReference type="GO" id="GO:0005634">
    <property type="term" value="C:nucleus"/>
    <property type="evidence" value="ECO:0000318"/>
    <property type="project" value="GO_Central"/>
</dbReference>
<dbReference type="FunCoup" id="A0A2K3DN72">
    <property type="interactions" value="1729"/>
</dbReference>
<evidence type="ECO:0000256" key="3">
    <source>
        <dbReference type="ARBA" id="ARBA00023242"/>
    </source>
</evidence>
<keyword evidence="7" id="KW-1185">Reference proteome</keyword>
<dbReference type="PANTHER" id="PTHR12214">
    <property type="entry name" value="GC-RICH SEQUENCE DNA-BINDING FACTOR"/>
    <property type="match status" value="1"/>
</dbReference>
<evidence type="ECO:0000256" key="2">
    <source>
        <dbReference type="ARBA" id="ARBA00010801"/>
    </source>
</evidence>
<feature type="region of interest" description="Disordered" evidence="4">
    <location>
        <begin position="1"/>
        <end position="116"/>
    </location>
</feature>
<dbReference type="KEGG" id="cre:CHLRE_06g269350v5"/>
<comment type="subcellular location">
    <subcellularLocation>
        <location evidence="1">Nucleus</location>
    </subcellularLocation>
</comment>
<dbReference type="Proteomes" id="UP000006906">
    <property type="component" value="Chromosome 6"/>
</dbReference>
<dbReference type="Pfam" id="PF07842">
    <property type="entry name" value="GCFC"/>
    <property type="match status" value="1"/>
</dbReference>
<dbReference type="GO" id="GO:0003677">
    <property type="term" value="F:DNA binding"/>
    <property type="evidence" value="ECO:0007669"/>
    <property type="project" value="InterPro"/>
</dbReference>
<feature type="compositionally biased region" description="Low complexity" evidence="4">
    <location>
        <begin position="396"/>
        <end position="405"/>
    </location>
</feature>
<sequence>MAFKQRKFRAKITAEDEEEAEDGPPVIKPPSQAKKDAAAKPPAAPAAAKKEVKAAKPSLLSFDEDVDDPGSFASKKEGKKDKQRSLKLGRAPALSDLSLENAAQPSTRGSAGEYTAERMKELQRNAISFSAARLAPAGDGAGAGTGGTEPVIKLSGSFKPAGAGAGAPKDDRFSLPGSSNALVRPQEPDMPLPPPPRPGGGGAAGAAAAAGGSGGGAGASGAGGEAGGKSAADREGEAMQEEDDDDLGIPDEQTILAAKAKRERLRQAHLAPDYIPTAGLAGLSRLGGRGGGGGGGGGGRAGSVGPGGSGEGGEGGAGSGSDSDAEAEDMMRIKFSGKEGGGGGGGKAGRKERDLGGYVRQVGGDDDEDAFAEKQLQKALRLQQVGGAGTAPPPQAAAAAAAGPGPGSAAAAAAAAAGGYPPPALAGGAGGYPYPSNHMRAGGGAGLGPGSALGAAGAFAGGGMGMAAGGSRMAAIQAAGDGVVAALAEGLRRLHTSHKQVQQNARRTAENLATSLARVEGLEGELAAAGEKYEYVQRLRAYVADLCDCLQVKSAIVEELEDSRGELIEDRAAAVRAAAAAAARDLAAPAEAAVAAAMAALSRGATAAAAGAAAESAARDAEEKLLDEEGPVELDEFGRNVNLQRRRELEARAEGRKRLLAREGERLAAAQAGAAIHPLERDGEPQDEQASRYATRYGEMCEAAAHVFADADEEYASIAAVKKRLEEWKARYPKDYTNAYMHLSTPALFAPYVRLQLLRWDPLYGGGGGGGGEAAGEAGAGGAYTGFDTQEWYGELFEYGMNTAAAAADGGGGGGGSMSEDDPDSELVPQLVRKLVLPLALHWVDRCWDVRSVSQTRAVAALAAELLVYVPAEEERMVELLGGVRGALEAAAEAAALPPWPPAVLAASPTAARVAFHRFRSALRLLHCVSAFEGLLARGLLVGLALGRLVAGSMMPYLRGAAAGAGLGGGEGMGFAVATAEAVAAALHPDWFVGGAAPAEAVVFLEHVASLARGLEQQARQPDAGGARAGLARRLAAVLSRLGDGERGARLAAAYGIRGA</sequence>
<evidence type="ECO:0000259" key="5">
    <source>
        <dbReference type="Pfam" id="PF07842"/>
    </source>
</evidence>
<dbReference type="InParanoid" id="A0A2K3DN72"/>
<feature type="compositionally biased region" description="Acidic residues" evidence="4">
    <location>
        <begin position="238"/>
        <end position="249"/>
    </location>
</feature>
<dbReference type="AlphaFoldDB" id="A0A2K3DN72"/>
<evidence type="ECO:0000313" key="7">
    <source>
        <dbReference type="Proteomes" id="UP000006906"/>
    </source>
</evidence>
<dbReference type="Gramene" id="PNW81994">
    <property type="protein sequence ID" value="PNW81994"/>
    <property type="gene ID" value="CHLRE_06g269350v5"/>
</dbReference>
<feature type="compositionally biased region" description="Basic and acidic residues" evidence="4">
    <location>
        <begin position="74"/>
        <end position="84"/>
    </location>
</feature>
<gene>
    <name evidence="6" type="ORF">CHLRE_06g269350v5</name>
</gene>
<feature type="region of interest" description="Disordered" evidence="4">
    <location>
        <begin position="386"/>
        <end position="405"/>
    </location>
</feature>
<evidence type="ECO:0000256" key="4">
    <source>
        <dbReference type="SAM" id="MobiDB-lite"/>
    </source>
</evidence>
<feature type="compositionally biased region" description="Gly residues" evidence="4">
    <location>
        <begin position="211"/>
        <end position="227"/>
    </location>
</feature>
<dbReference type="OMA" id="ARYPKDY"/>
<feature type="compositionally biased region" description="Gly residues" evidence="4">
    <location>
        <begin position="285"/>
        <end position="319"/>
    </location>
</feature>
<feature type="compositionally biased region" description="Gly residues" evidence="4">
    <location>
        <begin position="338"/>
        <end position="347"/>
    </location>
</feature>
<protein>
    <recommendedName>
        <fullName evidence="5">GCF C-terminal domain-containing protein</fullName>
    </recommendedName>
</protein>
<dbReference type="InterPro" id="IPR012890">
    <property type="entry name" value="GCFC2-like"/>
</dbReference>
<dbReference type="InterPro" id="IPR022783">
    <property type="entry name" value="GCFC_dom"/>
</dbReference>
<name>A0A2K3DN72_CHLRE</name>
<feature type="region of interest" description="Disordered" evidence="4">
    <location>
        <begin position="136"/>
        <end position="365"/>
    </location>
</feature>
<feature type="domain" description="GCF C-terminal" evidence="5">
    <location>
        <begin position="720"/>
        <end position="763"/>
    </location>
</feature>
<dbReference type="OrthoDB" id="429427at2759"/>
<organism evidence="6 7">
    <name type="scientific">Chlamydomonas reinhardtii</name>
    <name type="common">Chlamydomonas smithii</name>
    <dbReference type="NCBI Taxonomy" id="3055"/>
    <lineage>
        <taxon>Eukaryota</taxon>
        <taxon>Viridiplantae</taxon>
        <taxon>Chlorophyta</taxon>
        <taxon>core chlorophytes</taxon>
        <taxon>Chlorophyceae</taxon>
        <taxon>CS clade</taxon>
        <taxon>Chlamydomonadales</taxon>
        <taxon>Chlamydomonadaceae</taxon>
        <taxon>Chlamydomonas</taxon>
    </lineage>
</organism>
<evidence type="ECO:0000256" key="1">
    <source>
        <dbReference type="ARBA" id="ARBA00004123"/>
    </source>
</evidence>
<keyword evidence="3" id="KW-0539">Nucleus</keyword>
<dbReference type="GO" id="GO:0000398">
    <property type="term" value="P:mRNA splicing, via spliceosome"/>
    <property type="evidence" value="ECO:0007669"/>
    <property type="project" value="InterPro"/>
</dbReference>
<proteinExistence type="inferred from homology"/>
<dbReference type="STRING" id="3055.A0A2K3DN72"/>